<dbReference type="SUPFAM" id="SSF56634">
    <property type="entry name" value="Heme-dependent catalase-like"/>
    <property type="match status" value="1"/>
</dbReference>
<dbReference type="OrthoDB" id="3358373at2759"/>
<dbReference type="PANTHER" id="PTHR36195:SF4">
    <property type="entry name" value="DOMAIN PROTEIN, PUTATIVE (AFU_ORTHOLOGUE AFUA_5G01990)-RELATED"/>
    <property type="match status" value="1"/>
</dbReference>
<dbReference type="EMBL" id="MU004231">
    <property type="protein sequence ID" value="KAF2673393.1"/>
    <property type="molecule type" value="Genomic_DNA"/>
</dbReference>
<reference evidence="1" key="1">
    <citation type="journal article" date="2020" name="Stud. Mycol.">
        <title>101 Dothideomycetes genomes: a test case for predicting lifestyles and emergence of pathogens.</title>
        <authorList>
            <person name="Haridas S."/>
            <person name="Albert R."/>
            <person name="Binder M."/>
            <person name="Bloem J."/>
            <person name="Labutti K."/>
            <person name="Salamov A."/>
            <person name="Andreopoulos B."/>
            <person name="Baker S."/>
            <person name="Barry K."/>
            <person name="Bills G."/>
            <person name="Bluhm B."/>
            <person name="Cannon C."/>
            <person name="Castanera R."/>
            <person name="Culley D."/>
            <person name="Daum C."/>
            <person name="Ezra D."/>
            <person name="Gonzalez J."/>
            <person name="Henrissat B."/>
            <person name="Kuo A."/>
            <person name="Liang C."/>
            <person name="Lipzen A."/>
            <person name="Lutzoni F."/>
            <person name="Magnuson J."/>
            <person name="Mondo S."/>
            <person name="Nolan M."/>
            <person name="Ohm R."/>
            <person name="Pangilinan J."/>
            <person name="Park H.-J."/>
            <person name="Ramirez L."/>
            <person name="Alfaro M."/>
            <person name="Sun H."/>
            <person name="Tritt A."/>
            <person name="Yoshinaga Y."/>
            <person name="Zwiers L.-H."/>
            <person name="Turgeon B."/>
            <person name="Goodwin S."/>
            <person name="Spatafora J."/>
            <person name="Crous P."/>
            <person name="Grigoriev I."/>
        </authorList>
    </citation>
    <scope>NUCLEOTIDE SEQUENCE</scope>
    <source>
        <strain evidence="1">CBS 115976</strain>
    </source>
</reference>
<proteinExistence type="predicted"/>
<protein>
    <submittedName>
        <fullName evidence="1">Heme-dependent catalase</fullName>
    </submittedName>
</protein>
<dbReference type="Gene3D" id="2.40.180.10">
    <property type="entry name" value="Catalase core domain"/>
    <property type="match status" value="1"/>
</dbReference>
<accession>A0A6A6UPM2</accession>
<evidence type="ECO:0000313" key="2">
    <source>
        <dbReference type="Proteomes" id="UP000799302"/>
    </source>
</evidence>
<evidence type="ECO:0000313" key="1">
    <source>
        <dbReference type="EMBL" id="KAF2673393.1"/>
    </source>
</evidence>
<dbReference type="InterPro" id="IPR020835">
    <property type="entry name" value="Catalase_sf"/>
</dbReference>
<keyword evidence="2" id="KW-1185">Reference proteome</keyword>
<dbReference type="PANTHER" id="PTHR36195">
    <property type="entry name" value="DOMAIN PROTEIN, PUTATIVE (AFU_ORTHOLOGUE AFUA_5G01990)-RELATED-RELATED"/>
    <property type="match status" value="1"/>
</dbReference>
<sequence length="350" mass="40623">MSRYVAFDDPSVEPDVPSESTKINELQSIIQSTQYKNFAQHRHCFRGTHVKTQAVVKGVLTIKPNLPEELAQGLASPQNALQPHPIAIRFANEPSFLQDDKSPGPRGMGMKVFNVLGDYLEGPGQETHTQDLTFNNAPMLELGDVNRCLEIFRIRERNFLQPEKIDGELKKRSDYQVQKAPMELPNHHFLAYTMYSQSAYRWGPYIAKYALFPVKQSQKDLAESHKITDKSDFDQHSTWLREHFETMSAEYDLRVQLCENLEQQSVEDTTMEWDEKKYPFQTVGTVTIPAQDSFTAARRVFWEERMRLNVWWGLETMRPLGSVNRLRKEVYAASRTVRENMNCINKIEER</sequence>
<organism evidence="1 2">
    <name type="scientific">Microthyrium microscopicum</name>
    <dbReference type="NCBI Taxonomy" id="703497"/>
    <lineage>
        <taxon>Eukaryota</taxon>
        <taxon>Fungi</taxon>
        <taxon>Dikarya</taxon>
        <taxon>Ascomycota</taxon>
        <taxon>Pezizomycotina</taxon>
        <taxon>Dothideomycetes</taxon>
        <taxon>Dothideomycetes incertae sedis</taxon>
        <taxon>Microthyriales</taxon>
        <taxon>Microthyriaceae</taxon>
        <taxon>Microthyrium</taxon>
    </lineage>
</organism>
<dbReference type="GO" id="GO:0020037">
    <property type="term" value="F:heme binding"/>
    <property type="evidence" value="ECO:0007669"/>
    <property type="project" value="InterPro"/>
</dbReference>
<dbReference type="AlphaFoldDB" id="A0A6A6UPM2"/>
<name>A0A6A6UPM2_9PEZI</name>
<dbReference type="CDD" id="cd08152">
    <property type="entry name" value="y4iL_like"/>
    <property type="match status" value="1"/>
</dbReference>
<gene>
    <name evidence="1" type="ORF">BT63DRAFT_431554</name>
</gene>
<dbReference type="Proteomes" id="UP000799302">
    <property type="component" value="Unassembled WGS sequence"/>
</dbReference>